<feature type="domain" description="DCUN1" evidence="7">
    <location>
        <begin position="388"/>
        <end position="499"/>
    </location>
</feature>
<evidence type="ECO:0000313" key="8">
    <source>
        <dbReference type="EnsemblProtists" id="EOD05317"/>
    </source>
</evidence>
<dbReference type="EC" id="2.4.1.83" evidence="4"/>
<dbReference type="InterPro" id="IPR001173">
    <property type="entry name" value="Glyco_trans_2-like"/>
</dbReference>
<dbReference type="InterPro" id="IPR039528">
    <property type="entry name" value="DPM1-like"/>
</dbReference>
<comment type="function">
    <text evidence="4">Transfers mannose from GDP-mannose to dolichol monophosphate to form dolichol phosphate mannose (Dol-P-Man) which is the mannosyl donor in pathways leading to N-glycosylation, glycosyl phosphatidylinositol membrane anchoring, and O-mannosylation of proteins.</text>
</comment>
<dbReference type="Pfam" id="PF03556">
    <property type="entry name" value="Cullin_binding"/>
    <property type="match status" value="1"/>
</dbReference>
<dbReference type="KEGG" id="ehx:EMIHUDRAFT_461963"/>
<evidence type="ECO:0000256" key="3">
    <source>
        <dbReference type="ARBA" id="ARBA00022679"/>
    </source>
</evidence>
<organism evidence="8 9">
    <name type="scientific">Emiliania huxleyi (strain CCMP1516)</name>
    <dbReference type="NCBI Taxonomy" id="280463"/>
    <lineage>
        <taxon>Eukaryota</taxon>
        <taxon>Haptista</taxon>
        <taxon>Haptophyta</taxon>
        <taxon>Prymnesiophyceae</taxon>
        <taxon>Isochrysidales</taxon>
        <taxon>Noelaerhabdaceae</taxon>
        <taxon>Emiliania</taxon>
    </lineage>
</organism>
<dbReference type="InterPro" id="IPR029044">
    <property type="entry name" value="Nucleotide-diphossugar_trans"/>
</dbReference>
<dbReference type="Proteomes" id="UP000013827">
    <property type="component" value="Unassembled WGS sequence"/>
</dbReference>
<dbReference type="UniPathway" id="UPA00378"/>
<dbReference type="AlphaFoldDB" id="A0A0D3I232"/>
<sequence length="506" mass="54242">MGQQLELTVVVPAFDEAPNIEPLTRRLFAATRKACVRAELIVADDESPGSAATAAAVAALAAEGFEVQLLARKRGEGRGLASAVLNGFGAAAAPVVLCMDADLQHEPEAVPAVARPVLDGDADFAVGSRNVGGGGVGFEWSLLRRAISHGATLLAVPLSGSSDPMSGFFCLSKETLARGAAAGIKTKGFKIGLELMVRCRCTRVRDVPITFRDRLAGESKLTMRQNIEYVLQLADLYVFKRLLSQMPPRKRAAATAKSPSKPASKAQKKSRKGAEAAEPDVAVVSTGRGPRTAAEVWGNAEYVEDGVMGAAGFAKLCEALELKEMSFEACFLNHLLSPTVDNIMVVCKTKAELQRCMEGLGCSTLQEVPAKLRARRQVIENSFGTADWNRFWKWLFEMGKAIQALKVSAPSSSVRTVPLDEGLQLMDASLGAWWLFPKLRQFSASVHGQAFTKDLWLQIGRFANLTAVGVVLRDLSNYDDDAAGGGNAWPCFIDELVEWVQGGGGE</sequence>
<dbReference type="CDD" id="cd06442">
    <property type="entry name" value="DPM1_like"/>
    <property type="match status" value="1"/>
</dbReference>
<reference evidence="8" key="2">
    <citation type="submission" date="2024-10" db="UniProtKB">
        <authorList>
            <consortium name="EnsemblProtists"/>
        </authorList>
    </citation>
    <scope>IDENTIFICATION</scope>
</reference>
<dbReference type="eggNOG" id="KOG2978">
    <property type="taxonomic scope" value="Eukaryota"/>
</dbReference>
<dbReference type="GO" id="GO:0006488">
    <property type="term" value="P:dolichol-linked oligosaccharide biosynthetic process"/>
    <property type="evidence" value="ECO:0007669"/>
    <property type="project" value="TreeGrafter"/>
</dbReference>
<dbReference type="Gene3D" id="1.10.238.200">
    <property type="entry name" value="Cullin, PONY binding domain"/>
    <property type="match status" value="1"/>
</dbReference>
<dbReference type="RefSeq" id="XP_005757746.1">
    <property type="nucleotide sequence ID" value="XM_005757689.1"/>
</dbReference>
<proteinExistence type="inferred from homology"/>
<evidence type="ECO:0000256" key="5">
    <source>
        <dbReference type="SAM" id="MobiDB-lite"/>
    </source>
</evidence>
<dbReference type="eggNOG" id="KOG3077">
    <property type="taxonomic scope" value="Eukaryota"/>
</dbReference>
<keyword evidence="2 4" id="KW-0328">Glycosyltransferase</keyword>
<evidence type="ECO:0000256" key="2">
    <source>
        <dbReference type="ARBA" id="ARBA00022676"/>
    </source>
</evidence>
<keyword evidence="9" id="KW-1185">Reference proteome</keyword>
<dbReference type="Gene3D" id="3.90.550.10">
    <property type="entry name" value="Spore Coat Polysaccharide Biosynthesis Protein SpsA, Chain A"/>
    <property type="match status" value="1"/>
</dbReference>
<evidence type="ECO:0000313" key="9">
    <source>
        <dbReference type="Proteomes" id="UP000013827"/>
    </source>
</evidence>
<evidence type="ECO:0000259" key="7">
    <source>
        <dbReference type="Pfam" id="PF03556"/>
    </source>
</evidence>
<comment type="similarity">
    <text evidence="1 4">Belongs to the glycosyltransferase 2 family.</text>
</comment>
<dbReference type="GO" id="GO:0006506">
    <property type="term" value="P:GPI anchor biosynthetic process"/>
    <property type="evidence" value="ECO:0007669"/>
    <property type="project" value="TreeGrafter"/>
</dbReference>
<name>A0A0D3I232_EMIH1</name>
<feature type="region of interest" description="Disordered" evidence="5">
    <location>
        <begin position="250"/>
        <end position="284"/>
    </location>
</feature>
<keyword evidence="3 4" id="KW-0808">Transferase</keyword>
<keyword evidence="4" id="KW-0256">Endoplasmic reticulum</keyword>
<comment type="subcellular location">
    <subcellularLocation>
        <location evidence="4">Endoplasmic reticulum</location>
    </subcellularLocation>
</comment>
<evidence type="ECO:0000256" key="4">
    <source>
        <dbReference type="RuleBase" id="RU365083"/>
    </source>
</evidence>
<evidence type="ECO:0000259" key="6">
    <source>
        <dbReference type="Pfam" id="PF00535"/>
    </source>
</evidence>
<dbReference type="GO" id="GO:0035269">
    <property type="term" value="P:protein O-linked glycosylation via mannose"/>
    <property type="evidence" value="ECO:0007669"/>
    <property type="project" value="TreeGrafter"/>
</dbReference>
<comment type="subunit">
    <text evidence="4">Component of the dolichol-phosphate mannose (DPM) synthase complex.</text>
</comment>
<dbReference type="GeneID" id="17251473"/>
<protein>
    <recommendedName>
        <fullName evidence="4">Dolichol-phosphate mannosyltransferase subunit 1</fullName>
        <ecNumber evidence="4">2.4.1.83</ecNumber>
    </recommendedName>
</protein>
<reference evidence="9" key="1">
    <citation type="journal article" date="2013" name="Nature">
        <title>Pan genome of the phytoplankton Emiliania underpins its global distribution.</title>
        <authorList>
            <person name="Read B.A."/>
            <person name="Kegel J."/>
            <person name="Klute M.J."/>
            <person name="Kuo A."/>
            <person name="Lefebvre S.C."/>
            <person name="Maumus F."/>
            <person name="Mayer C."/>
            <person name="Miller J."/>
            <person name="Monier A."/>
            <person name="Salamov A."/>
            <person name="Young J."/>
            <person name="Aguilar M."/>
            <person name="Claverie J.M."/>
            <person name="Frickenhaus S."/>
            <person name="Gonzalez K."/>
            <person name="Herman E.K."/>
            <person name="Lin Y.C."/>
            <person name="Napier J."/>
            <person name="Ogata H."/>
            <person name="Sarno A.F."/>
            <person name="Shmutz J."/>
            <person name="Schroeder D."/>
            <person name="de Vargas C."/>
            <person name="Verret F."/>
            <person name="von Dassow P."/>
            <person name="Valentin K."/>
            <person name="Van de Peer Y."/>
            <person name="Wheeler G."/>
            <person name="Dacks J.B."/>
            <person name="Delwiche C.F."/>
            <person name="Dyhrman S.T."/>
            <person name="Glockner G."/>
            <person name="John U."/>
            <person name="Richards T."/>
            <person name="Worden A.Z."/>
            <person name="Zhang X."/>
            <person name="Grigoriev I.V."/>
            <person name="Allen A.E."/>
            <person name="Bidle K."/>
            <person name="Borodovsky M."/>
            <person name="Bowler C."/>
            <person name="Brownlee C."/>
            <person name="Cock J.M."/>
            <person name="Elias M."/>
            <person name="Gladyshev V.N."/>
            <person name="Groth M."/>
            <person name="Guda C."/>
            <person name="Hadaegh A."/>
            <person name="Iglesias-Rodriguez M.D."/>
            <person name="Jenkins J."/>
            <person name="Jones B.M."/>
            <person name="Lawson T."/>
            <person name="Leese F."/>
            <person name="Lindquist E."/>
            <person name="Lobanov A."/>
            <person name="Lomsadze A."/>
            <person name="Malik S.B."/>
            <person name="Marsh M.E."/>
            <person name="Mackinder L."/>
            <person name="Mock T."/>
            <person name="Mueller-Roeber B."/>
            <person name="Pagarete A."/>
            <person name="Parker M."/>
            <person name="Probert I."/>
            <person name="Quesneville H."/>
            <person name="Raines C."/>
            <person name="Rensing S.A."/>
            <person name="Riano-Pachon D.M."/>
            <person name="Richier S."/>
            <person name="Rokitta S."/>
            <person name="Shiraiwa Y."/>
            <person name="Soanes D.M."/>
            <person name="van der Giezen M."/>
            <person name="Wahlund T.M."/>
            <person name="Williams B."/>
            <person name="Wilson W."/>
            <person name="Wolfe G."/>
            <person name="Wurch L.L."/>
        </authorList>
    </citation>
    <scope>NUCLEOTIDE SEQUENCE</scope>
</reference>
<feature type="domain" description="Glycosyltransferase 2-like" evidence="6">
    <location>
        <begin position="8"/>
        <end position="150"/>
    </location>
</feature>
<accession>A0A0D3I232</accession>
<dbReference type="HOGENOM" id="CLU_539107_0_0_1"/>
<dbReference type="GO" id="GO:0005789">
    <property type="term" value="C:endoplasmic reticulum membrane"/>
    <property type="evidence" value="ECO:0007669"/>
    <property type="project" value="TreeGrafter"/>
</dbReference>
<evidence type="ECO:0000256" key="1">
    <source>
        <dbReference type="ARBA" id="ARBA00006739"/>
    </source>
</evidence>
<dbReference type="InterPro" id="IPR042460">
    <property type="entry name" value="DCN1-like_PONY"/>
</dbReference>
<dbReference type="PANTHER" id="PTHR43398">
    <property type="entry name" value="DOLICHOL-PHOSPHATE MANNOSYLTRANSFERASE SUBUNIT 1"/>
    <property type="match status" value="1"/>
</dbReference>
<dbReference type="InterPro" id="IPR005176">
    <property type="entry name" value="PONY_dom"/>
</dbReference>
<feature type="compositionally biased region" description="Low complexity" evidence="5">
    <location>
        <begin position="253"/>
        <end position="265"/>
    </location>
</feature>
<dbReference type="PANTHER" id="PTHR43398:SF1">
    <property type="entry name" value="DOLICHOL-PHOSPHATE MANNOSYLTRANSFERASE SUBUNIT 1"/>
    <property type="match status" value="1"/>
</dbReference>
<dbReference type="GO" id="GO:0004582">
    <property type="term" value="F:dolichyl-phosphate beta-D-mannosyltransferase activity"/>
    <property type="evidence" value="ECO:0007669"/>
    <property type="project" value="UniProtKB-UniRule"/>
</dbReference>
<comment type="catalytic activity">
    <reaction evidence="4">
        <text>a di-trans,poly-cis-dolichyl phosphate + GDP-alpha-D-mannose = a di-trans,poly-cis-dolichyl beta-D-mannosyl phosphate + GDP</text>
        <dbReference type="Rhea" id="RHEA:21184"/>
        <dbReference type="Rhea" id="RHEA-COMP:19498"/>
        <dbReference type="Rhea" id="RHEA-COMP:19501"/>
        <dbReference type="ChEBI" id="CHEBI:57527"/>
        <dbReference type="ChEBI" id="CHEBI:57683"/>
        <dbReference type="ChEBI" id="CHEBI:58189"/>
        <dbReference type="ChEBI" id="CHEBI:58211"/>
    </reaction>
</comment>
<dbReference type="Pfam" id="PF00535">
    <property type="entry name" value="Glycos_transf_2"/>
    <property type="match status" value="1"/>
</dbReference>
<dbReference type="EnsemblProtists" id="EOD05317">
    <property type="protein sequence ID" value="EOD05317"/>
    <property type="gene ID" value="EMIHUDRAFT_461963"/>
</dbReference>
<dbReference type="STRING" id="2903.R1B7X8"/>
<comment type="pathway">
    <text evidence="4">Protein modification; protein glycosylation.</text>
</comment>
<dbReference type="SUPFAM" id="SSF53448">
    <property type="entry name" value="Nucleotide-diphospho-sugar transferases"/>
    <property type="match status" value="1"/>
</dbReference>
<dbReference type="PaxDb" id="2903-EOD05317"/>